<protein>
    <recommendedName>
        <fullName evidence="3">DUF4012 domain-containing protein</fullName>
    </recommendedName>
</protein>
<comment type="caution">
    <text evidence="1">The sequence shown here is derived from an EMBL/GenBank/DDBJ whole genome shotgun (WGS) entry which is preliminary data.</text>
</comment>
<dbReference type="EMBL" id="LCHZ01000012">
    <property type="protein sequence ID" value="KKT46558.1"/>
    <property type="molecule type" value="Genomic_DNA"/>
</dbReference>
<dbReference type="Proteomes" id="UP000033861">
    <property type="component" value="Unassembled WGS sequence"/>
</dbReference>
<dbReference type="Pfam" id="PF13196">
    <property type="entry name" value="DUF4012"/>
    <property type="match status" value="1"/>
</dbReference>
<proteinExistence type="predicted"/>
<evidence type="ECO:0000313" key="2">
    <source>
        <dbReference type="Proteomes" id="UP000033861"/>
    </source>
</evidence>
<gene>
    <name evidence="1" type="ORF">UW35_C0012G0031</name>
</gene>
<accession>A0A0G1HIY7</accession>
<dbReference type="InterPro" id="IPR025101">
    <property type="entry name" value="DUF4012"/>
</dbReference>
<dbReference type="AlphaFoldDB" id="A0A0G1HIY7"/>
<evidence type="ECO:0008006" key="3">
    <source>
        <dbReference type="Google" id="ProtNLM"/>
    </source>
</evidence>
<reference evidence="1 2" key="1">
    <citation type="journal article" date="2015" name="Nature">
        <title>rRNA introns, odd ribosomes, and small enigmatic genomes across a large radiation of phyla.</title>
        <authorList>
            <person name="Brown C.T."/>
            <person name="Hug L.A."/>
            <person name="Thomas B.C."/>
            <person name="Sharon I."/>
            <person name="Castelle C.J."/>
            <person name="Singh A."/>
            <person name="Wilkins M.J."/>
            <person name="Williams K.H."/>
            <person name="Banfield J.F."/>
        </authorList>
    </citation>
    <scope>NUCLEOTIDE SEQUENCE [LARGE SCALE GENOMIC DNA]</scope>
</reference>
<dbReference type="STRING" id="1618404.UW35_C0012G0031"/>
<sequence length="543" mass="60673">MRYYNRLSEITLEPIKPVVLLINPQMGEELVNLFAFNNYLALSLENLQQTYVLADKIYKSLHDTQTIIDPEGSILALQSNLALVYENLIQIKVSLESKKLPERVVSKIKKSPQYAHLGKIDQQLTQAMKLTEVLPVILKPNKTTKLGVLIQDQDEIRPTGGLIKQLIVFTIESGRITEVKTWTPENIDAVAFGEAKAPEMLARVTGSDDYKFKDMNYPADFSQTAEYIIWFLDRTIGLRLDSLVGLNKSFFEKMINENNALEINGQVVTAQDLRSSSSDTDSSKAVVDYYLTAFNTGKLSLLTLGRSIISEIEEGNIKLFSSDETAQTAIARLPISGIVSDFPCHSGLGAYRECLNQVTYLNESNLIYAPVNHSLKRDVAHSVTLGTDRFNHEYRLKYSFKNDFGLLNRPYQLIYQLFTPSGSEITKIEVDGQTSLLKSGFTKMKHGQSEYFQIPLTFSPSGDHEVFIGFDTPLKSTFDPAKTALSFTEIRQPGATDKGTLLMVKIAENTRPLAITHEIQIVQGSLAVQLPPQTTTFGLGLGY</sequence>
<organism evidence="1 2">
    <name type="scientific">Candidatus Collierbacteria bacterium GW2011_GWF2_44_15</name>
    <dbReference type="NCBI Taxonomy" id="1618404"/>
    <lineage>
        <taxon>Bacteria</taxon>
        <taxon>Candidatus Collieribacteriota</taxon>
    </lineage>
</organism>
<name>A0A0G1HIY7_9BACT</name>
<evidence type="ECO:0000313" key="1">
    <source>
        <dbReference type="EMBL" id="KKT46558.1"/>
    </source>
</evidence>